<feature type="transmembrane region" description="Helical" evidence="9">
    <location>
        <begin position="73"/>
        <end position="91"/>
    </location>
</feature>
<dbReference type="InterPro" id="IPR000298">
    <property type="entry name" value="Cyt_c_oxidase-like_su3"/>
</dbReference>
<organism evidence="11 12">
    <name type="scientific">Streptomyces cylindrosporus</name>
    <dbReference type="NCBI Taxonomy" id="2927583"/>
    <lineage>
        <taxon>Bacteria</taxon>
        <taxon>Bacillati</taxon>
        <taxon>Actinomycetota</taxon>
        <taxon>Actinomycetes</taxon>
        <taxon>Kitasatosporales</taxon>
        <taxon>Streptomycetaceae</taxon>
        <taxon>Streptomyces</taxon>
    </lineage>
</organism>
<accession>A0ABS9YA95</accession>
<evidence type="ECO:0000256" key="3">
    <source>
        <dbReference type="ARBA" id="ARBA00022692"/>
    </source>
</evidence>
<evidence type="ECO:0000313" key="12">
    <source>
        <dbReference type="Proteomes" id="UP001165269"/>
    </source>
</evidence>
<keyword evidence="4 9" id="KW-1133">Transmembrane helix</keyword>
<comment type="caution">
    <text evidence="11">The sequence shown here is derived from an EMBL/GenBank/DDBJ whole genome shotgun (WGS) entry which is preliminary data.</text>
</comment>
<feature type="transmembrane region" description="Helical" evidence="9">
    <location>
        <begin position="32"/>
        <end position="53"/>
    </location>
</feature>
<dbReference type="PANTHER" id="PTHR11403">
    <property type="entry name" value="CYTOCHROME C OXIDASE SUBUNIT III"/>
    <property type="match status" value="1"/>
</dbReference>
<sequence>MTHEPKLEPRRRAAVKSGTPPPGCYLSGDTGMWVFVLGDLVIFGVYFIVFMVLRAGDPRSFLSSQRHLDLTMGALNTLVLLTSSWLVALAVQSVRTGEIRRATGLVYGAGGCGLLFLLIKAEEWHTMIGHGFTLTHNDFFMFYYMLTGAHLLHVLIGILVLALFRGEIRDPRLRRMSVVEATATYWHMVDLLWVVIFALLYVMR</sequence>
<feature type="compositionally biased region" description="Basic and acidic residues" evidence="8">
    <location>
        <begin position="1"/>
        <end position="11"/>
    </location>
</feature>
<feature type="transmembrane region" description="Helical" evidence="9">
    <location>
        <begin position="103"/>
        <end position="121"/>
    </location>
</feature>
<evidence type="ECO:0000256" key="1">
    <source>
        <dbReference type="ARBA" id="ARBA00004141"/>
    </source>
</evidence>
<dbReference type="Proteomes" id="UP001165269">
    <property type="component" value="Unassembled WGS sequence"/>
</dbReference>
<evidence type="ECO:0000256" key="4">
    <source>
        <dbReference type="ARBA" id="ARBA00022989"/>
    </source>
</evidence>
<dbReference type="EMBL" id="JALDAY010000006">
    <property type="protein sequence ID" value="MCI3273445.1"/>
    <property type="molecule type" value="Genomic_DNA"/>
</dbReference>
<evidence type="ECO:0000256" key="5">
    <source>
        <dbReference type="ARBA" id="ARBA00023136"/>
    </source>
</evidence>
<dbReference type="Gene3D" id="1.20.120.80">
    <property type="entry name" value="Cytochrome c oxidase, subunit III, four-helix bundle"/>
    <property type="match status" value="1"/>
</dbReference>
<comment type="similarity">
    <text evidence="2 7">Belongs to the cytochrome c oxidase subunit 3 family.</text>
</comment>
<reference evidence="11" key="1">
    <citation type="submission" date="2022-03" db="EMBL/GenBank/DDBJ databases">
        <title>Streptomyces 7R015 and 7R016 isolated from Barleria lupulina in Thailand.</title>
        <authorList>
            <person name="Kanchanasin P."/>
            <person name="Phongsopitanun W."/>
            <person name="Tanasupawat S."/>
        </authorList>
    </citation>
    <scope>NUCLEOTIDE SEQUENCE</scope>
    <source>
        <strain evidence="11">7R015</strain>
    </source>
</reference>
<feature type="transmembrane region" description="Helical" evidence="9">
    <location>
        <begin position="141"/>
        <end position="164"/>
    </location>
</feature>
<dbReference type="SUPFAM" id="SSF81452">
    <property type="entry name" value="Cytochrome c oxidase subunit III-like"/>
    <property type="match status" value="1"/>
</dbReference>
<evidence type="ECO:0000259" key="10">
    <source>
        <dbReference type="PROSITE" id="PS50253"/>
    </source>
</evidence>
<keyword evidence="12" id="KW-1185">Reference proteome</keyword>
<dbReference type="CDD" id="cd02862">
    <property type="entry name" value="NorE_like"/>
    <property type="match status" value="1"/>
</dbReference>
<dbReference type="RefSeq" id="WP_242766705.1">
    <property type="nucleotide sequence ID" value="NZ_JALDAY010000006.1"/>
</dbReference>
<evidence type="ECO:0000256" key="2">
    <source>
        <dbReference type="ARBA" id="ARBA00010581"/>
    </source>
</evidence>
<feature type="domain" description="Heme-copper oxidase subunit III family profile" evidence="10">
    <location>
        <begin position="1"/>
        <end position="204"/>
    </location>
</feature>
<evidence type="ECO:0000256" key="7">
    <source>
        <dbReference type="RuleBase" id="RU003376"/>
    </source>
</evidence>
<dbReference type="InterPro" id="IPR035973">
    <property type="entry name" value="Cyt_c_oxidase_su3-like_sf"/>
</dbReference>
<dbReference type="InterPro" id="IPR013833">
    <property type="entry name" value="Cyt_c_oxidase_su3_a-hlx"/>
</dbReference>
<feature type="transmembrane region" description="Helical" evidence="9">
    <location>
        <begin position="185"/>
        <end position="203"/>
    </location>
</feature>
<evidence type="ECO:0000313" key="11">
    <source>
        <dbReference type="EMBL" id="MCI3273445.1"/>
    </source>
</evidence>
<dbReference type="Pfam" id="PF00510">
    <property type="entry name" value="COX3"/>
    <property type="match status" value="1"/>
</dbReference>
<name>A0ABS9YA95_9ACTN</name>
<keyword evidence="5 9" id="KW-0472">Membrane</keyword>
<keyword evidence="3 7" id="KW-0812">Transmembrane</keyword>
<protein>
    <recommendedName>
        <fullName evidence="6">Cytochrome aa3 subunit 3</fullName>
    </recommendedName>
</protein>
<evidence type="ECO:0000256" key="9">
    <source>
        <dbReference type="SAM" id="Phobius"/>
    </source>
</evidence>
<dbReference type="PROSITE" id="PS50253">
    <property type="entry name" value="COX3"/>
    <property type="match status" value="1"/>
</dbReference>
<evidence type="ECO:0000256" key="6">
    <source>
        <dbReference type="ARBA" id="ARBA00031400"/>
    </source>
</evidence>
<proteinExistence type="inferred from homology"/>
<dbReference type="PANTHER" id="PTHR11403:SF6">
    <property type="entry name" value="NITRIC OXIDE REDUCTASE SUBUNIT E"/>
    <property type="match status" value="1"/>
</dbReference>
<dbReference type="InterPro" id="IPR024791">
    <property type="entry name" value="Cyt_c/ubiquinol_Oxase_su3"/>
</dbReference>
<gene>
    <name evidence="11" type="ORF">MQP27_20315</name>
</gene>
<feature type="region of interest" description="Disordered" evidence="8">
    <location>
        <begin position="1"/>
        <end position="20"/>
    </location>
</feature>
<comment type="subcellular location">
    <subcellularLocation>
        <location evidence="7">Cell membrane</location>
        <topology evidence="7">Multi-pass membrane protein</topology>
    </subcellularLocation>
    <subcellularLocation>
        <location evidence="1">Membrane</location>
        <topology evidence="1">Multi-pass membrane protein</topology>
    </subcellularLocation>
</comment>
<evidence type="ECO:0000256" key="8">
    <source>
        <dbReference type="SAM" id="MobiDB-lite"/>
    </source>
</evidence>